<evidence type="ECO:0000259" key="1">
    <source>
        <dbReference type="Pfam" id="PF01850"/>
    </source>
</evidence>
<protein>
    <submittedName>
        <fullName evidence="2">Twitching motility protein PilT</fullName>
    </submittedName>
</protein>
<dbReference type="InterPro" id="IPR041705">
    <property type="entry name" value="PIN_Sll0205"/>
</dbReference>
<evidence type="ECO:0000313" key="2">
    <source>
        <dbReference type="EMBL" id="GBF82116.1"/>
    </source>
</evidence>
<dbReference type="AlphaFoldDB" id="A0A401ILK9"/>
<dbReference type="InterPro" id="IPR052919">
    <property type="entry name" value="TA_system_RNase"/>
</dbReference>
<feature type="domain" description="PIN" evidence="1">
    <location>
        <begin position="6"/>
        <end position="121"/>
    </location>
</feature>
<reference evidence="3" key="1">
    <citation type="submission" date="2017-05" db="EMBL/GenBank/DDBJ databases">
        <title>Physiological properties and genetic analysis related to exopolysaccharide production of fresh-water unicellular cyanobacterium Aphanothece sacrum, Suizenji Nori, that has been cultured as a food source in Japan.</title>
        <authorList>
            <person name="Kanesaki Y."/>
            <person name="Yoshikawa S."/>
            <person name="Ohki K."/>
        </authorList>
    </citation>
    <scope>NUCLEOTIDE SEQUENCE [LARGE SCALE GENOMIC DNA]</scope>
    <source>
        <strain evidence="3">FPU1</strain>
    </source>
</reference>
<dbReference type="InterPro" id="IPR002716">
    <property type="entry name" value="PIN_dom"/>
</dbReference>
<gene>
    <name evidence="2" type="ORF">AsFPU1_3543</name>
</gene>
<dbReference type="PANTHER" id="PTHR36173:SF2">
    <property type="entry name" value="RIBONUCLEASE VAPC16"/>
    <property type="match status" value="1"/>
</dbReference>
<proteinExistence type="predicted"/>
<dbReference type="PANTHER" id="PTHR36173">
    <property type="entry name" value="RIBONUCLEASE VAPC16-RELATED"/>
    <property type="match status" value="1"/>
</dbReference>
<dbReference type="InterPro" id="IPR029060">
    <property type="entry name" value="PIN-like_dom_sf"/>
</dbReference>
<sequence>MTLTLLLDTHTFLWFVNDSPELSQTAINLLESENELLVSIASLWEIAIKVNLKKLILATNYQQFIPQQLALNQIGILPISLNHLSIYTDLPLYHRDPFDRLIIAQAMSEKLSIISIDQKLDLYEIDRQW</sequence>
<name>A0A401ILK9_APHSA</name>
<evidence type="ECO:0000313" key="3">
    <source>
        <dbReference type="Proteomes" id="UP000287247"/>
    </source>
</evidence>
<dbReference type="OrthoDB" id="9798990at2"/>
<dbReference type="SUPFAM" id="SSF88723">
    <property type="entry name" value="PIN domain-like"/>
    <property type="match status" value="1"/>
</dbReference>
<comment type="caution">
    <text evidence="2">The sequence shown here is derived from an EMBL/GenBank/DDBJ whole genome shotgun (WGS) entry which is preliminary data.</text>
</comment>
<dbReference type="Proteomes" id="UP000287247">
    <property type="component" value="Unassembled WGS sequence"/>
</dbReference>
<dbReference type="RefSeq" id="WP_124974446.1">
    <property type="nucleotide sequence ID" value="NZ_BDQK01000015.1"/>
</dbReference>
<dbReference type="EMBL" id="BDQK01000015">
    <property type="protein sequence ID" value="GBF82116.1"/>
    <property type="molecule type" value="Genomic_DNA"/>
</dbReference>
<dbReference type="Gene3D" id="3.40.50.1010">
    <property type="entry name" value="5'-nuclease"/>
    <property type="match status" value="1"/>
</dbReference>
<keyword evidence="3" id="KW-1185">Reference proteome</keyword>
<dbReference type="Pfam" id="PF01850">
    <property type="entry name" value="PIN"/>
    <property type="match status" value="1"/>
</dbReference>
<organism evidence="2 3">
    <name type="scientific">Aphanothece sacrum FPU1</name>
    <dbReference type="NCBI Taxonomy" id="1920663"/>
    <lineage>
        <taxon>Bacteria</taxon>
        <taxon>Bacillati</taxon>
        <taxon>Cyanobacteriota</taxon>
        <taxon>Cyanophyceae</taxon>
        <taxon>Oscillatoriophycideae</taxon>
        <taxon>Chroococcales</taxon>
        <taxon>Aphanothecaceae</taxon>
        <taxon>Aphanothece</taxon>
    </lineage>
</organism>
<accession>A0A401ILK9</accession>
<dbReference type="CDD" id="cd09872">
    <property type="entry name" value="PIN_Sll0205-like"/>
    <property type="match status" value="1"/>
</dbReference>